<dbReference type="RefSeq" id="WP_106210538.1">
    <property type="nucleotide sequence ID" value="NZ_PVZF01000005.1"/>
</dbReference>
<comment type="caution">
    <text evidence="2">The sequence shown here is derived from an EMBL/GenBank/DDBJ whole genome shotgun (WGS) entry which is preliminary data.</text>
</comment>
<feature type="region of interest" description="Disordered" evidence="1">
    <location>
        <begin position="86"/>
        <end position="106"/>
    </location>
</feature>
<reference evidence="2 3" key="1">
    <citation type="submission" date="2018-03" db="EMBL/GenBank/DDBJ databases">
        <title>Genomic Encyclopedia of Archaeal and Bacterial Type Strains, Phase II (KMG-II): from individual species to whole genera.</title>
        <authorList>
            <person name="Goeker M."/>
        </authorList>
    </citation>
    <scope>NUCLEOTIDE SEQUENCE [LARGE SCALE GENOMIC DNA]</scope>
    <source>
        <strain evidence="2 3">DSM 19711</strain>
    </source>
</reference>
<accession>A0A2T0R4I1</accession>
<organism evidence="2 3">
    <name type="scientific">Kineococcus rhizosphaerae</name>
    <dbReference type="NCBI Taxonomy" id="559628"/>
    <lineage>
        <taxon>Bacteria</taxon>
        <taxon>Bacillati</taxon>
        <taxon>Actinomycetota</taxon>
        <taxon>Actinomycetes</taxon>
        <taxon>Kineosporiales</taxon>
        <taxon>Kineosporiaceae</taxon>
        <taxon>Kineococcus</taxon>
    </lineage>
</organism>
<gene>
    <name evidence="2" type="ORF">CLV37_105205</name>
</gene>
<keyword evidence="3" id="KW-1185">Reference proteome</keyword>
<dbReference type="Proteomes" id="UP000238083">
    <property type="component" value="Unassembled WGS sequence"/>
</dbReference>
<proteinExistence type="predicted"/>
<dbReference type="AlphaFoldDB" id="A0A2T0R4I1"/>
<evidence type="ECO:0000313" key="3">
    <source>
        <dbReference type="Proteomes" id="UP000238083"/>
    </source>
</evidence>
<sequence length="120" mass="14155">MSAEQPRSDDRLRQRDAVWRRLVESEQHLAEADEAARLAHGSLAEQEIAVWLEEQRQLDEDAAGWFARWRLHRDQRARLRRARAAQARAEDEHDEADAEHKLAVRRRNEAQNELRLFDAP</sequence>
<evidence type="ECO:0000313" key="2">
    <source>
        <dbReference type="EMBL" id="PRY15277.1"/>
    </source>
</evidence>
<evidence type="ECO:0008006" key="4">
    <source>
        <dbReference type="Google" id="ProtNLM"/>
    </source>
</evidence>
<dbReference type="EMBL" id="PVZF01000005">
    <property type="protein sequence ID" value="PRY15277.1"/>
    <property type="molecule type" value="Genomic_DNA"/>
</dbReference>
<evidence type="ECO:0000256" key="1">
    <source>
        <dbReference type="SAM" id="MobiDB-lite"/>
    </source>
</evidence>
<name>A0A2T0R4I1_9ACTN</name>
<protein>
    <recommendedName>
        <fullName evidence="4">Flagellar FliJ protein</fullName>
    </recommendedName>
</protein>